<comment type="caution">
    <text evidence="1">The sequence shown here is derived from an EMBL/GenBank/DDBJ whole genome shotgun (WGS) entry which is preliminary data.</text>
</comment>
<proteinExistence type="predicted"/>
<protein>
    <submittedName>
        <fullName evidence="1">Uncharacterized protein</fullName>
    </submittedName>
</protein>
<accession>A0A016SN35</accession>
<evidence type="ECO:0000313" key="1">
    <source>
        <dbReference type="EMBL" id="EYB92073.1"/>
    </source>
</evidence>
<keyword evidence="2" id="KW-1185">Reference proteome</keyword>
<organism evidence="1 2">
    <name type="scientific">Ancylostoma ceylanicum</name>
    <dbReference type="NCBI Taxonomy" id="53326"/>
    <lineage>
        <taxon>Eukaryota</taxon>
        <taxon>Metazoa</taxon>
        <taxon>Ecdysozoa</taxon>
        <taxon>Nematoda</taxon>
        <taxon>Chromadorea</taxon>
        <taxon>Rhabditida</taxon>
        <taxon>Rhabditina</taxon>
        <taxon>Rhabditomorpha</taxon>
        <taxon>Strongyloidea</taxon>
        <taxon>Ancylostomatidae</taxon>
        <taxon>Ancylostomatinae</taxon>
        <taxon>Ancylostoma</taxon>
    </lineage>
</organism>
<dbReference type="Proteomes" id="UP000024635">
    <property type="component" value="Unassembled WGS sequence"/>
</dbReference>
<reference evidence="2" key="1">
    <citation type="journal article" date="2015" name="Nat. Genet.">
        <title>The genome and transcriptome of the zoonotic hookworm Ancylostoma ceylanicum identify infection-specific gene families.</title>
        <authorList>
            <person name="Schwarz E.M."/>
            <person name="Hu Y."/>
            <person name="Antoshechkin I."/>
            <person name="Miller M.M."/>
            <person name="Sternberg P.W."/>
            <person name="Aroian R.V."/>
        </authorList>
    </citation>
    <scope>NUCLEOTIDE SEQUENCE</scope>
    <source>
        <strain evidence="2">HY135</strain>
    </source>
</reference>
<dbReference type="AlphaFoldDB" id="A0A016SN35"/>
<gene>
    <name evidence="1" type="primary">Acey_s0198.g1621</name>
    <name evidence="1" type="ORF">Y032_0198g1621</name>
</gene>
<name>A0A016SN35_9BILA</name>
<evidence type="ECO:0000313" key="2">
    <source>
        <dbReference type="Proteomes" id="UP000024635"/>
    </source>
</evidence>
<sequence>MNIRRVQAQQWSTEKFLSSSMVKPHLTFYEKKNILKVERPRLRNTASANILITPVANRLPLLQAPRQLHQEKTV</sequence>
<dbReference type="EMBL" id="JARK01001534">
    <property type="protein sequence ID" value="EYB92073.1"/>
    <property type="molecule type" value="Genomic_DNA"/>
</dbReference>